<protein>
    <submittedName>
        <fullName evidence="2">Uncharacterized protein</fullName>
    </submittedName>
</protein>
<dbReference type="Proteomes" id="UP001346149">
    <property type="component" value="Unassembled WGS sequence"/>
</dbReference>
<keyword evidence="3" id="KW-1185">Reference proteome</keyword>
<dbReference type="AlphaFoldDB" id="A0AAN7R1J0"/>
<reference evidence="2 3" key="1">
    <citation type="journal article" date="2023" name="Hortic Res">
        <title>Pangenome of water caltrop reveals structural variations and asymmetric subgenome divergence after allopolyploidization.</title>
        <authorList>
            <person name="Zhang X."/>
            <person name="Chen Y."/>
            <person name="Wang L."/>
            <person name="Yuan Y."/>
            <person name="Fang M."/>
            <person name="Shi L."/>
            <person name="Lu R."/>
            <person name="Comes H.P."/>
            <person name="Ma Y."/>
            <person name="Chen Y."/>
            <person name="Huang G."/>
            <person name="Zhou Y."/>
            <person name="Zheng Z."/>
            <person name="Qiu Y."/>
        </authorList>
    </citation>
    <scope>NUCLEOTIDE SEQUENCE [LARGE SCALE GENOMIC DNA]</scope>
    <source>
        <strain evidence="2">F231</strain>
    </source>
</reference>
<name>A0AAN7R1J0_TRANT</name>
<feature type="region of interest" description="Disordered" evidence="1">
    <location>
        <begin position="1"/>
        <end position="44"/>
    </location>
</feature>
<gene>
    <name evidence="2" type="ORF">SAY86_018269</name>
</gene>
<evidence type="ECO:0000256" key="1">
    <source>
        <dbReference type="SAM" id="MobiDB-lite"/>
    </source>
</evidence>
<evidence type="ECO:0000313" key="2">
    <source>
        <dbReference type="EMBL" id="KAK4783901.1"/>
    </source>
</evidence>
<organism evidence="2 3">
    <name type="scientific">Trapa natans</name>
    <name type="common">Water chestnut</name>
    <dbReference type="NCBI Taxonomy" id="22666"/>
    <lineage>
        <taxon>Eukaryota</taxon>
        <taxon>Viridiplantae</taxon>
        <taxon>Streptophyta</taxon>
        <taxon>Embryophyta</taxon>
        <taxon>Tracheophyta</taxon>
        <taxon>Spermatophyta</taxon>
        <taxon>Magnoliopsida</taxon>
        <taxon>eudicotyledons</taxon>
        <taxon>Gunneridae</taxon>
        <taxon>Pentapetalae</taxon>
        <taxon>rosids</taxon>
        <taxon>malvids</taxon>
        <taxon>Myrtales</taxon>
        <taxon>Lythraceae</taxon>
        <taxon>Trapa</taxon>
    </lineage>
</organism>
<proteinExistence type="predicted"/>
<accession>A0AAN7R1J0</accession>
<comment type="caution">
    <text evidence="2">The sequence shown here is derived from an EMBL/GenBank/DDBJ whole genome shotgun (WGS) entry which is preliminary data.</text>
</comment>
<sequence>MEAKVRKSTALGGGDHLPQPEGPEQAGRAKHCNGGEHRGQQEIELRHSHHAFRYAEDLSLDAERDSDEARDRAVNVVGAFLAPFVRVA</sequence>
<evidence type="ECO:0000313" key="3">
    <source>
        <dbReference type="Proteomes" id="UP001346149"/>
    </source>
</evidence>
<feature type="compositionally biased region" description="Basic and acidic residues" evidence="1">
    <location>
        <begin position="33"/>
        <end position="44"/>
    </location>
</feature>
<dbReference type="EMBL" id="JAXQNO010000014">
    <property type="protein sequence ID" value="KAK4783901.1"/>
    <property type="molecule type" value="Genomic_DNA"/>
</dbReference>